<name>A0ABX6YMI9_9MICO</name>
<keyword evidence="3" id="KW-0804">Transcription</keyword>
<dbReference type="Proteomes" id="UP000662814">
    <property type="component" value="Chromosome"/>
</dbReference>
<dbReference type="InterPro" id="IPR011711">
    <property type="entry name" value="GntR_C"/>
</dbReference>
<keyword evidence="1" id="KW-0805">Transcription regulation</keyword>
<dbReference type="SMART" id="SM00345">
    <property type="entry name" value="HTH_GNTR"/>
    <property type="match status" value="1"/>
</dbReference>
<protein>
    <submittedName>
        <fullName evidence="5">GntR family transcriptional regulator</fullName>
    </submittedName>
</protein>
<dbReference type="PANTHER" id="PTHR43537:SF24">
    <property type="entry name" value="GLUCONATE OPERON TRANSCRIPTIONAL REPRESSOR"/>
    <property type="match status" value="1"/>
</dbReference>
<dbReference type="Gene3D" id="1.10.10.10">
    <property type="entry name" value="Winged helix-like DNA-binding domain superfamily/Winged helix DNA-binding domain"/>
    <property type="match status" value="1"/>
</dbReference>
<accession>A0ABX6YMI9</accession>
<sequence>MSNIASSTTARRNSYVEIAYDHLRDLILSGELAPGNRVTVQPLTESLNLSPTPIRTALAALERQGLLEIHEHRGYFVPKLGRDDILEIYEIREVIDSVASRRVAQLEFRDDIVAALNTLLSEQREAVATGDIDRYRDLDVTFHRTIWENSGNHRLLSLADNLLGQVRIGNNVSSRVPGRVQIALEEHALIISALQSGSAKDAENATRTHVREAAHALADHLAAKHQGPVATGD</sequence>
<gene>
    <name evidence="5" type="ORF">HCR76_05965</name>
</gene>
<feature type="domain" description="HTH gntR-type" evidence="4">
    <location>
        <begin position="13"/>
        <end position="80"/>
    </location>
</feature>
<dbReference type="InterPro" id="IPR000524">
    <property type="entry name" value="Tscrpt_reg_HTH_GntR"/>
</dbReference>
<evidence type="ECO:0000259" key="4">
    <source>
        <dbReference type="PROSITE" id="PS50949"/>
    </source>
</evidence>
<keyword evidence="6" id="KW-1185">Reference proteome</keyword>
<proteinExistence type="predicted"/>
<keyword evidence="2" id="KW-0238">DNA-binding</keyword>
<reference evidence="5 6" key="1">
    <citation type="submission" date="2020-12" db="EMBL/GenBank/DDBJ databases">
        <title>Microbacterium sp. HY060.</title>
        <authorList>
            <person name="Zhou J."/>
        </authorList>
    </citation>
    <scope>NUCLEOTIDE SEQUENCE [LARGE SCALE GENOMIC DNA]</scope>
    <source>
        <strain evidence="5 6">HY60</strain>
    </source>
</reference>
<dbReference type="PANTHER" id="PTHR43537">
    <property type="entry name" value="TRANSCRIPTIONAL REGULATOR, GNTR FAMILY"/>
    <property type="match status" value="1"/>
</dbReference>
<dbReference type="EMBL" id="CP061169">
    <property type="protein sequence ID" value="QPZ39601.1"/>
    <property type="molecule type" value="Genomic_DNA"/>
</dbReference>
<dbReference type="CDD" id="cd07377">
    <property type="entry name" value="WHTH_GntR"/>
    <property type="match status" value="1"/>
</dbReference>
<dbReference type="SUPFAM" id="SSF46785">
    <property type="entry name" value="Winged helix' DNA-binding domain"/>
    <property type="match status" value="1"/>
</dbReference>
<dbReference type="Pfam" id="PF00392">
    <property type="entry name" value="GntR"/>
    <property type="match status" value="1"/>
</dbReference>
<dbReference type="InterPro" id="IPR036388">
    <property type="entry name" value="WH-like_DNA-bd_sf"/>
</dbReference>
<evidence type="ECO:0000256" key="1">
    <source>
        <dbReference type="ARBA" id="ARBA00023015"/>
    </source>
</evidence>
<dbReference type="Pfam" id="PF07729">
    <property type="entry name" value="FCD"/>
    <property type="match status" value="1"/>
</dbReference>
<evidence type="ECO:0000256" key="2">
    <source>
        <dbReference type="ARBA" id="ARBA00023125"/>
    </source>
</evidence>
<evidence type="ECO:0000313" key="6">
    <source>
        <dbReference type="Proteomes" id="UP000662814"/>
    </source>
</evidence>
<organism evidence="5 6">
    <name type="scientific">Paramicrobacterium chengjingii</name>
    <dbReference type="NCBI Taxonomy" id="2769067"/>
    <lineage>
        <taxon>Bacteria</taxon>
        <taxon>Bacillati</taxon>
        <taxon>Actinomycetota</taxon>
        <taxon>Actinomycetes</taxon>
        <taxon>Micrococcales</taxon>
        <taxon>Microbacteriaceae</taxon>
        <taxon>Paramicrobacterium</taxon>
    </lineage>
</organism>
<dbReference type="PROSITE" id="PS50949">
    <property type="entry name" value="HTH_GNTR"/>
    <property type="match status" value="1"/>
</dbReference>
<dbReference type="InterPro" id="IPR008920">
    <property type="entry name" value="TF_FadR/GntR_C"/>
</dbReference>
<dbReference type="RefSeq" id="WP_166989131.1">
    <property type="nucleotide sequence ID" value="NZ_CP061169.1"/>
</dbReference>
<dbReference type="Gene3D" id="1.20.120.530">
    <property type="entry name" value="GntR ligand-binding domain-like"/>
    <property type="match status" value="1"/>
</dbReference>
<evidence type="ECO:0000313" key="5">
    <source>
        <dbReference type="EMBL" id="QPZ39601.1"/>
    </source>
</evidence>
<dbReference type="InterPro" id="IPR036390">
    <property type="entry name" value="WH_DNA-bd_sf"/>
</dbReference>
<dbReference type="SMART" id="SM00895">
    <property type="entry name" value="FCD"/>
    <property type="match status" value="1"/>
</dbReference>
<dbReference type="SUPFAM" id="SSF48008">
    <property type="entry name" value="GntR ligand-binding domain-like"/>
    <property type="match status" value="1"/>
</dbReference>
<evidence type="ECO:0000256" key="3">
    <source>
        <dbReference type="ARBA" id="ARBA00023163"/>
    </source>
</evidence>